<accession>A0A8J6HT13</accession>
<gene>
    <name evidence="1" type="ORF">GEV33_003375</name>
</gene>
<dbReference type="EMBL" id="JABDTM020014646">
    <property type="protein sequence ID" value="KAH0819416.1"/>
    <property type="molecule type" value="Genomic_DNA"/>
</dbReference>
<reference evidence="1" key="2">
    <citation type="submission" date="2021-08" db="EMBL/GenBank/DDBJ databases">
        <authorList>
            <person name="Eriksson T."/>
        </authorList>
    </citation>
    <scope>NUCLEOTIDE SEQUENCE</scope>
    <source>
        <strain evidence="1">Stoneville</strain>
        <tissue evidence="1">Whole head</tissue>
    </source>
</reference>
<evidence type="ECO:0000313" key="1">
    <source>
        <dbReference type="EMBL" id="KAH0819416.1"/>
    </source>
</evidence>
<name>A0A8J6HT13_TENMO</name>
<protein>
    <submittedName>
        <fullName evidence="1">Uncharacterized protein</fullName>
    </submittedName>
</protein>
<dbReference type="Proteomes" id="UP000719412">
    <property type="component" value="Unassembled WGS sequence"/>
</dbReference>
<comment type="caution">
    <text evidence="1">The sequence shown here is derived from an EMBL/GenBank/DDBJ whole genome shotgun (WGS) entry which is preliminary data.</text>
</comment>
<dbReference type="AlphaFoldDB" id="A0A8J6HT13"/>
<sequence length="117" mass="12713">MGTPTVARALHVHPSVASGHPRAFSIDASLENLESSLSLRHYKAICGRPSPDPRRCINVMECTKGEDYWRRQGARVVAGTGKAAPLLTNSSRRESRLLAGIPLIDKNCNPLRLPTGN</sequence>
<proteinExistence type="predicted"/>
<keyword evidence="2" id="KW-1185">Reference proteome</keyword>
<evidence type="ECO:0000313" key="2">
    <source>
        <dbReference type="Proteomes" id="UP000719412"/>
    </source>
</evidence>
<reference evidence="1" key="1">
    <citation type="journal article" date="2020" name="J Insects Food Feed">
        <title>The yellow mealworm (Tenebrio molitor) genome: a resource for the emerging insects as food and feed industry.</title>
        <authorList>
            <person name="Eriksson T."/>
            <person name="Andere A."/>
            <person name="Kelstrup H."/>
            <person name="Emery V."/>
            <person name="Picard C."/>
        </authorList>
    </citation>
    <scope>NUCLEOTIDE SEQUENCE</scope>
    <source>
        <strain evidence="1">Stoneville</strain>
        <tissue evidence="1">Whole head</tissue>
    </source>
</reference>
<organism evidence="1 2">
    <name type="scientific">Tenebrio molitor</name>
    <name type="common">Yellow mealworm beetle</name>
    <dbReference type="NCBI Taxonomy" id="7067"/>
    <lineage>
        <taxon>Eukaryota</taxon>
        <taxon>Metazoa</taxon>
        <taxon>Ecdysozoa</taxon>
        <taxon>Arthropoda</taxon>
        <taxon>Hexapoda</taxon>
        <taxon>Insecta</taxon>
        <taxon>Pterygota</taxon>
        <taxon>Neoptera</taxon>
        <taxon>Endopterygota</taxon>
        <taxon>Coleoptera</taxon>
        <taxon>Polyphaga</taxon>
        <taxon>Cucujiformia</taxon>
        <taxon>Tenebrionidae</taxon>
        <taxon>Tenebrio</taxon>
    </lineage>
</organism>